<dbReference type="InterPro" id="IPR037401">
    <property type="entry name" value="SnoaL-like"/>
</dbReference>
<evidence type="ECO:0000313" key="3">
    <source>
        <dbReference type="Proteomes" id="UP001147700"/>
    </source>
</evidence>
<organism evidence="2 3">
    <name type="scientific">Solirubrobacter deserti</name>
    <dbReference type="NCBI Taxonomy" id="2282478"/>
    <lineage>
        <taxon>Bacteria</taxon>
        <taxon>Bacillati</taxon>
        <taxon>Actinomycetota</taxon>
        <taxon>Thermoleophilia</taxon>
        <taxon>Solirubrobacterales</taxon>
        <taxon>Solirubrobacteraceae</taxon>
        <taxon>Solirubrobacter</taxon>
    </lineage>
</organism>
<dbReference type="SUPFAM" id="SSF54427">
    <property type="entry name" value="NTF2-like"/>
    <property type="match status" value="1"/>
</dbReference>
<dbReference type="Proteomes" id="UP001147700">
    <property type="component" value="Unassembled WGS sequence"/>
</dbReference>
<dbReference type="InterPro" id="IPR032710">
    <property type="entry name" value="NTF2-like_dom_sf"/>
</dbReference>
<comment type="caution">
    <text evidence="2">The sequence shown here is derived from an EMBL/GenBank/DDBJ whole genome shotgun (WGS) entry which is preliminary data.</text>
</comment>
<name>A0ABT4REU4_9ACTN</name>
<dbReference type="Gene3D" id="3.10.450.50">
    <property type="match status" value="1"/>
</dbReference>
<dbReference type="EMBL" id="JAPCID010000006">
    <property type="protein sequence ID" value="MDA0136881.1"/>
    <property type="molecule type" value="Genomic_DNA"/>
</dbReference>
<evidence type="ECO:0000313" key="2">
    <source>
        <dbReference type="EMBL" id="MDA0136881.1"/>
    </source>
</evidence>
<evidence type="ECO:0000259" key="1">
    <source>
        <dbReference type="Pfam" id="PF12680"/>
    </source>
</evidence>
<protein>
    <submittedName>
        <fullName evidence="2">Nuclear transport factor 2 family protein</fullName>
    </submittedName>
</protein>
<sequence length="135" mass="15034">MARPDYYGNPAGLVDEIEVVRALYDAFERRDLDAMLAGFSENAELFLEGTARLAGRTEPYRGHDGLREYLADVDRLWEELVLHVEDYRAVPGSVIVMGHITGRRQGLDVQRAAVWTWKVADGLATSVKAADLGDL</sequence>
<gene>
    <name evidence="2" type="ORF">OJ962_05170</name>
</gene>
<dbReference type="Pfam" id="PF12680">
    <property type="entry name" value="SnoaL_2"/>
    <property type="match status" value="1"/>
</dbReference>
<proteinExistence type="predicted"/>
<feature type="domain" description="SnoaL-like" evidence="1">
    <location>
        <begin position="20"/>
        <end position="126"/>
    </location>
</feature>
<accession>A0ABT4REU4</accession>
<reference evidence="2" key="1">
    <citation type="submission" date="2022-10" db="EMBL/GenBank/DDBJ databases">
        <title>The WGS of Solirubrobacter sp. CPCC 204708.</title>
        <authorList>
            <person name="Jiang Z."/>
        </authorList>
    </citation>
    <scope>NUCLEOTIDE SEQUENCE</scope>
    <source>
        <strain evidence="2">CPCC 204708</strain>
    </source>
</reference>
<keyword evidence="3" id="KW-1185">Reference proteome</keyword>
<dbReference type="RefSeq" id="WP_202953747.1">
    <property type="nucleotide sequence ID" value="NZ_JAPCID010000006.1"/>
</dbReference>